<comment type="caution">
    <text evidence="1">The sequence shown here is derived from an EMBL/GenBank/DDBJ whole genome shotgun (WGS) entry which is preliminary data.</text>
</comment>
<evidence type="ECO:0000313" key="2">
    <source>
        <dbReference type="Proteomes" id="UP000295550"/>
    </source>
</evidence>
<dbReference type="RefSeq" id="WP_132346952.1">
    <property type="nucleotide sequence ID" value="NZ_CAWOLF010000019.1"/>
</dbReference>
<sequence>MKETKRYARLLLVVIVGMVLAGCSGIEKQKLTYVDETQVTEAKAEYPQGYQFSESWHGTEQGGAALRYPAYEHTLVSPYAVHDLGGPRYVARDAYIQILLTSVSRTQYANDPRQAPRFCDENSFLLPNNKQNASRAEYLQIKERYCSTPGYRLSQHEINVLTKGEPEELRQYRIKMHVDNQTTKFK</sequence>
<reference evidence="1 2" key="1">
    <citation type="journal article" date="2019" name="Int. J. Syst. Evol. Microbiol.">
        <title>Photorhabdus khanii subsp. guanajuatensis subsp. nov., isolated from Heterorhabditis atacamensis, and Photorhabdus luminescens subsp. mexicana subsp. nov., isolated from Heterorhabditis mexicana entomopathogenic nematodes.</title>
        <authorList>
            <person name="Machado R.A.R."/>
            <person name="Bruno P."/>
            <person name="Arce C.C.M."/>
            <person name="Liechti N."/>
            <person name="Kohler A."/>
            <person name="Bernal J."/>
            <person name="Bruggmann R."/>
            <person name="Turlings T.C.J."/>
        </authorList>
    </citation>
    <scope>NUCLEOTIDE SEQUENCE [LARGE SCALE GENOMIC DNA]</scope>
    <source>
        <strain evidence="1 2">MEX47-22</strain>
    </source>
</reference>
<evidence type="ECO:0008006" key="3">
    <source>
        <dbReference type="Google" id="ProtNLM"/>
    </source>
</evidence>
<accession>A0A4R4J3X9</accession>
<dbReference type="EMBL" id="PUJX01000019">
    <property type="protein sequence ID" value="TDB47862.1"/>
    <property type="molecule type" value="Genomic_DNA"/>
</dbReference>
<organism evidence="1 2">
    <name type="scientific">Photorhabdus luminescens subsp. mexicana</name>
    <dbReference type="NCBI Taxonomy" id="2100167"/>
    <lineage>
        <taxon>Bacteria</taxon>
        <taxon>Pseudomonadati</taxon>
        <taxon>Pseudomonadota</taxon>
        <taxon>Gammaproteobacteria</taxon>
        <taxon>Enterobacterales</taxon>
        <taxon>Morganellaceae</taxon>
        <taxon>Photorhabdus</taxon>
    </lineage>
</organism>
<proteinExistence type="predicted"/>
<protein>
    <recommendedName>
        <fullName evidence="3">Lipoprotein</fullName>
    </recommendedName>
</protein>
<dbReference type="PROSITE" id="PS51257">
    <property type="entry name" value="PROKAR_LIPOPROTEIN"/>
    <property type="match status" value="1"/>
</dbReference>
<name>A0A4R4J3X9_PHOLU</name>
<gene>
    <name evidence="1" type="ORF">C5468_17365</name>
</gene>
<dbReference type="AlphaFoldDB" id="A0A4R4J3X9"/>
<evidence type="ECO:0000313" key="1">
    <source>
        <dbReference type="EMBL" id="TDB47862.1"/>
    </source>
</evidence>
<dbReference type="Proteomes" id="UP000295550">
    <property type="component" value="Unassembled WGS sequence"/>
</dbReference>